<keyword evidence="6" id="KW-0812">Transmembrane</keyword>
<organism evidence="7 8">
    <name type="scientific">Ascaris lumbricoides</name>
    <name type="common">Giant roundworm</name>
    <dbReference type="NCBI Taxonomy" id="6252"/>
    <lineage>
        <taxon>Eukaryota</taxon>
        <taxon>Metazoa</taxon>
        <taxon>Ecdysozoa</taxon>
        <taxon>Nematoda</taxon>
        <taxon>Chromadorea</taxon>
        <taxon>Rhabditida</taxon>
        <taxon>Spirurina</taxon>
        <taxon>Ascaridomorpha</taxon>
        <taxon>Ascaridoidea</taxon>
        <taxon>Ascarididae</taxon>
        <taxon>Ascaris</taxon>
    </lineage>
</organism>
<evidence type="ECO:0000313" key="8">
    <source>
        <dbReference type="WBParaSite" id="ALUE_0000158201-mRNA-1"/>
    </source>
</evidence>
<comment type="similarity">
    <text evidence="5">Belongs to the group II decarboxylase family.</text>
</comment>
<dbReference type="Proteomes" id="UP000036681">
    <property type="component" value="Unplaced"/>
</dbReference>
<dbReference type="Pfam" id="PF00282">
    <property type="entry name" value="Pyridoxal_deC"/>
    <property type="match status" value="1"/>
</dbReference>
<protein>
    <submittedName>
        <fullName evidence="8">HATPase_c domain-containing protein</fullName>
    </submittedName>
</protein>
<keyword evidence="6" id="KW-0472">Membrane</keyword>
<keyword evidence="6" id="KW-1133">Transmembrane helix</keyword>
<keyword evidence="7" id="KW-1185">Reference proteome</keyword>
<evidence type="ECO:0000256" key="6">
    <source>
        <dbReference type="SAM" id="Phobius"/>
    </source>
</evidence>
<dbReference type="InterPro" id="IPR015421">
    <property type="entry name" value="PyrdxlP-dep_Trfase_major"/>
</dbReference>
<accession>A0A0M3HJ87</accession>
<reference evidence="8" key="1">
    <citation type="submission" date="2017-02" db="UniProtKB">
        <authorList>
            <consortium name="WormBaseParasite"/>
        </authorList>
    </citation>
    <scope>IDENTIFICATION</scope>
</reference>
<keyword evidence="2" id="KW-0210">Decarboxylase</keyword>
<evidence type="ECO:0000256" key="2">
    <source>
        <dbReference type="ARBA" id="ARBA00022793"/>
    </source>
</evidence>
<evidence type="ECO:0000256" key="5">
    <source>
        <dbReference type="RuleBase" id="RU000382"/>
    </source>
</evidence>
<proteinExistence type="inferred from homology"/>
<evidence type="ECO:0000313" key="7">
    <source>
        <dbReference type="Proteomes" id="UP000036681"/>
    </source>
</evidence>
<dbReference type="GO" id="GO:0016831">
    <property type="term" value="F:carboxy-lyase activity"/>
    <property type="evidence" value="ECO:0007669"/>
    <property type="project" value="UniProtKB-KW"/>
</dbReference>
<evidence type="ECO:0000256" key="4">
    <source>
        <dbReference type="ARBA" id="ARBA00023239"/>
    </source>
</evidence>
<comment type="cofactor">
    <cofactor evidence="1 5">
        <name>pyridoxal 5'-phosphate</name>
        <dbReference type="ChEBI" id="CHEBI:597326"/>
    </cofactor>
</comment>
<sequence length="128" mass="14022">MAASKRIRNHGALIGVPSLVDVVAETVCNSLEAKHFIWEGSPLLDKLEVVVVNWLGRAIGLPESFLFSEHASNSTGGGLILVFVYLVIHLFSIRLTGEFASPKWDFSCLVIPSIRQHGTNDPQWGIVL</sequence>
<dbReference type="GO" id="GO:0019752">
    <property type="term" value="P:carboxylic acid metabolic process"/>
    <property type="evidence" value="ECO:0007669"/>
    <property type="project" value="InterPro"/>
</dbReference>
<dbReference type="GO" id="GO:0005737">
    <property type="term" value="C:cytoplasm"/>
    <property type="evidence" value="ECO:0007669"/>
    <property type="project" value="TreeGrafter"/>
</dbReference>
<evidence type="ECO:0000256" key="1">
    <source>
        <dbReference type="ARBA" id="ARBA00001933"/>
    </source>
</evidence>
<evidence type="ECO:0000256" key="3">
    <source>
        <dbReference type="ARBA" id="ARBA00022898"/>
    </source>
</evidence>
<name>A0A0M3HJ87_ASCLU</name>
<dbReference type="Gene3D" id="3.40.640.10">
    <property type="entry name" value="Type I PLP-dependent aspartate aminotransferase-like (Major domain)"/>
    <property type="match status" value="1"/>
</dbReference>
<dbReference type="InterPro" id="IPR015424">
    <property type="entry name" value="PyrdxlP-dep_Trfase"/>
</dbReference>
<keyword evidence="4 5" id="KW-0456">Lyase</keyword>
<dbReference type="WBParaSite" id="ALUE_0000158201-mRNA-1">
    <property type="protein sequence ID" value="ALUE_0000158201-mRNA-1"/>
    <property type="gene ID" value="ALUE_0000158201"/>
</dbReference>
<dbReference type="PANTHER" id="PTHR11999:SF70">
    <property type="entry name" value="MIP05841P"/>
    <property type="match status" value="1"/>
</dbReference>
<dbReference type="InterPro" id="IPR002129">
    <property type="entry name" value="PyrdxlP-dep_de-COase"/>
</dbReference>
<dbReference type="GO" id="GO:0030170">
    <property type="term" value="F:pyridoxal phosphate binding"/>
    <property type="evidence" value="ECO:0007669"/>
    <property type="project" value="InterPro"/>
</dbReference>
<dbReference type="SUPFAM" id="SSF53383">
    <property type="entry name" value="PLP-dependent transferases"/>
    <property type="match status" value="1"/>
</dbReference>
<dbReference type="InterPro" id="IPR010977">
    <property type="entry name" value="Aromatic_deC"/>
</dbReference>
<dbReference type="AlphaFoldDB" id="A0A0M3HJ87"/>
<dbReference type="PANTHER" id="PTHR11999">
    <property type="entry name" value="GROUP II PYRIDOXAL-5-PHOSPHATE DECARBOXYLASE"/>
    <property type="match status" value="1"/>
</dbReference>
<keyword evidence="3 5" id="KW-0663">Pyridoxal phosphate</keyword>
<feature type="transmembrane region" description="Helical" evidence="6">
    <location>
        <begin position="75"/>
        <end position="93"/>
    </location>
</feature>